<dbReference type="STRING" id="926550.CLDAP_10300"/>
<feature type="compositionally biased region" description="Polar residues" evidence="10">
    <location>
        <begin position="1257"/>
        <end position="1268"/>
    </location>
</feature>
<dbReference type="SMART" id="SM00481">
    <property type="entry name" value="POLIIIAc"/>
    <property type="match status" value="1"/>
</dbReference>
<dbReference type="SUPFAM" id="SSF50249">
    <property type="entry name" value="Nucleic acid-binding proteins"/>
    <property type="match status" value="1"/>
</dbReference>
<dbReference type="RefSeq" id="WP_014432310.1">
    <property type="nucleotide sequence ID" value="NC_017079.1"/>
</dbReference>
<dbReference type="KEGG" id="cap:CLDAP_10300"/>
<evidence type="ECO:0000256" key="5">
    <source>
        <dbReference type="ARBA" id="ARBA00022679"/>
    </source>
</evidence>
<feature type="domain" description="Polymerase/histidinol phosphatase N-terminal" evidence="11">
    <location>
        <begin position="6"/>
        <end position="73"/>
    </location>
</feature>
<comment type="subcellular location">
    <subcellularLocation>
        <location evidence="1">Cytoplasm</location>
    </subcellularLocation>
</comment>
<dbReference type="InterPro" id="IPR029460">
    <property type="entry name" value="DNAPol_HHH"/>
</dbReference>
<dbReference type="eggNOG" id="COG0587">
    <property type="taxonomic scope" value="Bacteria"/>
</dbReference>
<organism evidence="12 13">
    <name type="scientific">Caldilinea aerophila (strain DSM 14535 / JCM 11387 / NBRC 104270 / STL-6-O1)</name>
    <dbReference type="NCBI Taxonomy" id="926550"/>
    <lineage>
        <taxon>Bacteria</taxon>
        <taxon>Bacillati</taxon>
        <taxon>Chloroflexota</taxon>
        <taxon>Caldilineae</taxon>
        <taxon>Caldilineales</taxon>
        <taxon>Caldilineaceae</taxon>
        <taxon>Caldilinea</taxon>
    </lineage>
</organism>
<dbReference type="InterPro" id="IPR003141">
    <property type="entry name" value="Pol/His_phosphatase_N"/>
</dbReference>
<evidence type="ECO:0000313" key="12">
    <source>
        <dbReference type="EMBL" id="BAL99069.1"/>
    </source>
</evidence>
<dbReference type="GO" id="GO:0005737">
    <property type="term" value="C:cytoplasm"/>
    <property type="evidence" value="ECO:0007669"/>
    <property type="project" value="UniProtKB-SubCell"/>
</dbReference>
<dbReference type="InterPro" id="IPR041931">
    <property type="entry name" value="DNA_pol3_alpha_thumb_dom"/>
</dbReference>
<dbReference type="Pfam" id="PF07733">
    <property type="entry name" value="DNA_pol3_alpha"/>
    <property type="match status" value="1"/>
</dbReference>
<evidence type="ECO:0000256" key="8">
    <source>
        <dbReference type="ARBA" id="ARBA00022932"/>
    </source>
</evidence>
<dbReference type="PANTHER" id="PTHR32294:SF0">
    <property type="entry name" value="DNA POLYMERASE III SUBUNIT ALPHA"/>
    <property type="match status" value="1"/>
</dbReference>
<keyword evidence="8" id="KW-0239">DNA-directed DNA polymerase</keyword>
<dbReference type="OrthoDB" id="9803237at2"/>
<keyword evidence="13" id="KW-1185">Reference proteome</keyword>
<comment type="similarity">
    <text evidence="2">Belongs to the DNA polymerase type-C family. DnaE subfamily.</text>
</comment>
<protein>
    <recommendedName>
        <fullName evidence="4">DNA polymerase III subunit alpha</fullName>
        <ecNumber evidence="3">2.7.7.7</ecNumber>
    </recommendedName>
</protein>
<dbReference type="Pfam" id="PF14579">
    <property type="entry name" value="HHH_6"/>
    <property type="match status" value="1"/>
</dbReference>
<dbReference type="InterPro" id="IPR040982">
    <property type="entry name" value="DNA_pol3_finger"/>
</dbReference>
<dbReference type="CDD" id="cd04485">
    <property type="entry name" value="DnaE_OBF"/>
    <property type="match status" value="1"/>
</dbReference>
<dbReference type="InterPro" id="IPR012340">
    <property type="entry name" value="NA-bd_OB-fold"/>
</dbReference>
<evidence type="ECO:0000256" key="2">
    <source>
        <dbReference type="ARBA" id="ARBA00009496"/>
    </source>
</evidence>
<dbReference type="EC" id="2.7.7.7" evidence="3"/>
<dbReference type="Gene3D" id="3.20.20.140">
    <property type="entry name" value="Metal-dependent hydrolases"/>
    <property type="match status" value="1"/>
</dbReference>
<dbReference type="InterPro" id="IPR011708">
    <property type="entry name" value="DNA_pol3_alpha_NTPase_dom"/>
</dbReference>
<feature type="compositionally biased region" description="Low complexity" evidence="10">
    <location>
        <begin position="1243"/>
        <end position="1255"/>
    </location>
</feature>
<dbReference type="GO" id="GO:0008408">
    <property type="term" value="F:3'-5' exonuclease activity"/>
    <property type="evidence" value="ECO:0007669"/>
    <property type="project" value="InterPro"/>
</dbReference>
<dbReference type="Pfam" id="PF17657">
    <property type="entry name" value="DNA_pol3_finger"/>
    <property type="match status" value="1"/>
</dbReference>
<dbReference type="Pfam" id="PF01336">
    <property type="entry name" value="tRNA_anti-codon"/>
    <property type="match status" value="1"/>
</dbReference>
<evidence type="ECO:0000256" key="4">
    <source>
        <dbReference type="ARBA" id="ARBA00019114"/>
    </source>
</evidence>
<sequence>MADDFVHLHVHSEYSLLDGLGRIKSLVKEAVKLGQPALALTDHGVMHGAIEFFRACREASIRPIIGIEAYQTVWGRPMTGRDPQLDRDNYHLLLLAKNMTGYRNLLKIATSSQLDGYYYKPRIDHEFLAAHAEGLIASTGCLGAEVPQLLAQGKEREAYERLGWYVDVFGTENFFIELQEHSIPELVQVNKILVPWAKKFGLNLVVTNDVHYVREEDGGPHDVLLCVQTGATIDQPNRMRMSDGSYFLKSRAQMEATFRPFIDLPPSAFDHSLRIAEMCEVDLEDPTYHLPDLPIPEGFTYETYLRHLTEEGLRRLYGDRADDPEVQERKERELRIIHEMGFDVYYLIVADLCNFARSRNIWWNVRGSGAGSLVAYCIGITSIDPLKNNLIFERFLNPGRVTMPDFDLDFPDDQREEMIRYTVQKYGESQVAQIATFNRMKAKAAVRDVGRAQGIELSKVDYIAKLIPGIPGKPVTIKDCLTEGHEFYSQELVDLYNKEEWVRKLLDTAMQLEGVARNAGVHAAAVIVADRELTHYTPLMRGSKSTVTSTIAQYEFPILESIGLLKVDFLGLSTLSVMREATRLIKERHGIEYTLQTIPYEGEAAREAFKLLSSGEVSGVFQVESQGMRRVLTEMKPSTFEHIVAVISLYRPGPMEYIPSFIRRMHGQEPVEYKHPMLEKILAETYGIIVYQEQIIQILSHLAGYTPGEADLLRRAIGKKKASEIEKHKKIFIAGCEKNGIDPAIAAEIYADIEFFARYGFNKSHAADYAVITVQTAYLKAHYPVEYMAAQLLVERDKTEKVVNFINECRRMGIDVLPPDVNYSGLDFEIQQRPADTPTLAHRDPNLGYPFPVPEGSAIRFGMAAIKNVGEGPVRVIIKAREEGGPFKSLEDFCDRVDLRQVNKRALECLIKAGALDRFGKRSQLLAVLDQMVSASAAVHDARESGQLSIFDMLGATREEAHVSPIKLPDIEEVKGREKLQWEKELLGVYSISHPLHQLKIDFKRITTCSCAELDERYDGKGVTLAGVITNVRVINTKKGDQMAFVQLEDLQGGCEVVFFPKTYAEYKEKLITDSVVIVKGKAQTREGQTTLLADMVQTHIENYIGIDEEPPIPQVPLFHDMPPLNGVAPSIGGENDLDPGMEAWEEPEINPFYNEPPQWTEDKGIEAVVFSPAMTANSSTIDAQRESEETQGQYSFQNGVSSYSTENAVRPETEPKAEPVAPVVLATMKDKAEPSTHRSSTHRSSTNRSSTASAGGETTQSSASTSTPRHRPVRRLLINFRRTGNLERDKYRLRELYEAVRDPKGRDAFVIRLLDNGRIVELSFPNDGCTITEKLKTELQKHFRVEYEVEELPHA</sequence>
<dbReference type="InterPro" id="IPR004365">
    <property type="entry name" value="NA-bd_OB_tRNA"/>
</dbReference>
<dbReference type="PANTHER" id="PTHR32294">
    <property type="entry name" value="DNA POLYMERASE III SUBUNIT ALPHA"/>
    <property type="match status" value="1"/>
</dbReference>
<dbReference type="PATRIC" id="fig|926550.5.peg.1087"/>
<feature type="compositionally biased region" description="Polar residues" evidence="10">
    <location>
        <begin position="1191"/>
        <end position="1208"/>
    </location>
</feature>
<evidence type="ECO:0000256" key="7">
    <source>
        <dbReference type="ARBA" id="ARBA00022705"/>
    </source>
</evidence>
<keyword evidence="6" id="KW-0548">Nucleotidyltransferase</keyword>
<dbReference type="InterPro" id="IPR016195">
    <property type="entry name" value="Pol/histidinol_Pase-like"/>
</dbReference>
<dbReference type="InterPro" id="IPR004013">
    <property type="entry name" value="PHP_dom"/>
</dbReference>
<evidence type="ECO:0000313" key="13">
    <source>
        <dbReference type="Proteomes" id="UP000007880"/>
    </source>
</evidence>
<dbReference type="Gene3D" id="2.40.50.140">
    <property type="entry name" value="Nucleic acid-binding proteins"/>
    <property type="match status" value="1"/>
</dbReference>
<evidence type="ECO:0000259" key="11">
    <source>
        <dbReference type="SMART" id="SM00481"/>
    </source>
</evidence>
<name>I0I1D2_CALAS</name>
<comment type="catalytic activity">
    <reaction evidence="9">
        <text>DNA(n) + a 2'-deoxyribonucleoside 5'-triphosphate = DNA(n+1) + diphosphate</text>
        <dbReference type="Rhea" id="RHEA:22508"/>
        <dbReference type="Rhea" id="RHEA-COMP:17339"/>
        <dbReference type="Rhea" id="RHEA-COMP:17340"/>
        <dbReference type="ChEBI" id="CHEBI:33019"/>
        <dbReference type="ChEBI" id="CHEBI:61560"/>
        <dbReference type="ChEBI" id="CHEBI:173112"/>
        <dbReference type="EC" id="2.7.7.7"/>
    </reaction>
</comment>
<evidence type="ECO:0000256" key="9">
    <source>
        <dbReference type="ARBA" id="ARBA00049244"/>
    </source>
</evidence>
<dbReference type="NCBIfam" id="NF005298">
    <property type="entry name" value="PRK06826.1"/>
    <property type="match status" value="1"/>
</dbReference>
<dbReference type="SUPFAM" id="SSF89550">
    <property type="entry name" value="PHP domain-like"/>
    <property type="match status" value="1"/>
</dbReference>
<proteinExistence type="inferred from homology"/>
<dbReference type="GO" id="GO:0003887">
    <property type="term" value="F:DNA-directed DNA polymerase activity"/>
    <property type="evidence" value="ECO:0007669"/>
    <property type="project" value="UniProtKB-KW"/>
</dbReference>
<dbReference type="HOGENOM" id="CLU_001600_0_0_0"/>
<dbReference type="InterPro" id="IPR004805">
    <property type="entry name" value="DnaE2/DnaE/PolC"/>
</dbReference>
<dbReference type="GO" id="GO:0006260">
    <property type="term" value="P:DNA replication"/>
    <property type="evidence" value="ECO:0007669"/>
    <property type="project" value="UniProtKB-KW"/>
</dbReference>
<keyword evidence="5" id="KW-0808">Transferase</keyword>
<feature type="region of interest" description="Disordered" evidence="10">
    <location>
        <begin position="1179"/>
        <end position="1274"/>
    </location>
</feature>
<dbReference type="CDD" id="cd12113">
    <property type="entry name" value="PHP_PolIIIA_DnaE3"/>
    <property type="match status" value="1"/>
</dbReference>
<evidence type="ECO:0000256" key="3">
    <source>
        <dbReference type="ARBA" id="ARBA00012417"/>
    </source>
</evidence>
<dbReference type="NCBIfam" id="NF004226">
    <property type="entry name" value="PRK05673.1"/>
    <property type="match status" value="1"/>
</dbReference>
<dbReference type="GO" id="GO:0003676">
    <property type="term" value="F:nucleic acid binding"/>
    <property type="evidence" value="ECO:0007669"/>
    <property type="project" value="InterPro"/>
</dbReference>
<dbReference type="Proteomes" id="UP000007880">
    <property type="component" value="Chromosome"/>
</dbReference>
<evidence type="ECO:0000256" key="6">
    <source>
        <dbReference type="ARBA" id="ARBA00022695"/>
    </source>
</evidence>
<evidence type="ECO:0000256" key="10">
    <source>
        <dbReference type="SAM" id="MobiDB-lite"/>
    </source>
</evidence>
<dbReference type="Gene3D" id="1.10.10.1600">
    <property type="entry name" value="Bacterial DNA polymerase III alpha subunit, thumb domain"/>
    <property type="match status" value="1"/>
</dbReference>
<dbReference type="Pfam" id="PF02811">
    <property type="entry name" value="PHP"/>
    <property type="match status" value="1"/>
</dbReference>
<keyword evidence="7" id="KW-0235">DNA replication</keyword>
<evidence type="ECO:0000256" key="1">
    <source>
        <dbReference type="ARBA" id="ARBA00004496"/>
    </source>
</evidence>
<gene>
    <name evidence="12" type="primary">dnaE</name>
    <name evidence="12" type="ordered locus">CLDAP_10300</name>
</gene>
<dbReference type="NCBIfam" id="TIGR00594">
    <property type="entry name" value="polc"/>
    <property type="match status" value="1"/>
</dbReference>
<dbReference type="Gene3D" id="1.10.150.870">
    <property type="match status" value="1"/>
</dbReference>
<reference evidence="12 13" key="1">
    <citation type="submission" date="2012-02" db="EMBL/GenBank/DDBJ databases">
        <title>Complete genome sequence of Caldilinea aerophila DSM 14535 (= NBRC 102666).</title>
        <authorList>
            <person name="Oguchi A."/>
            <person name="Hosoyama A."/>
            <person name="Sekine M."/>
            <person name="Fukai R."/>
            <person name="Kato Y."/>
            <person name="Nakamura S."/>
            <person name="Hanada S."/>
            <person name="Yamazaki S."/>
            <person name="Fujita N."/>
        </authorList>
    </citation>
    <scope>NUCLEOTIDE SEQUENCE [LARGE SCALE GENOMIC DNA]</scope>
    <source>
        <strain evidence="13">DSM 14535 / JCM 11387 / NBRC 104270 / STL-6-O1</strain>
    </source>
</reference>
<dbReference type="EMBL" id="AP012337">
    <property type="protein sequence ID" value="BAL99069.1"/>
    <property type="molecule type" value="Genomic_DNA"/>
</dbReference>
<accession>I0I1D2</accession>